<evidence type="ECO:0000313" key="2">
    <source>
        <dbReference type="Proteomes" id="UP001595075"/>
    </source>
</evidence>
<organism evidence="1 2">
    <name type="scientific">Oculimacula yallundae</name>
    <dbReference type="NCBI Taxonomy" id="86028"/>
    <lineage>
        <taxon>Eukaryota</taxon>
        <taxon>Fungi</taxon>
        <taxon>Dikarya</taxon>
        <taxon>Ascomycota</taxon>
        <taxon>Pezizomycotina</taxon>
        <taxon>Leotiomycetes</taxon>
        <taxon>Helotiales</taxon>
        <taxon>Ploettnerulaceae</taxon>
        <taxon>Oculimacula</taxon>
    </lineage>
</organism>
<dbReference type="EMBL" id="JAZHXI010000017">
    <property type="protein sequence ID" value="KAL2062555.1"/>
    <property type="molecule type" value="Genomic_DNA"/>
</dbReference>
<name>A0ABR4BY67_9HELO</name>
<protein>
    <submittedName>
        <fullName evidence="1">Uncharacterized protein</fullName>
    </submittedName>
</protein>
<reference evidence="1 2" key="1">
    <citation type="journal article" date="2024" name="Commun. Biol.">
        <title>Comparative genomic analysis of thermophilic fungi reveals convergent evolutionary adaptations and gene losses.</title>
        <authorList>
            <person name="Steindorff A.S."/>
            <person name="Aguilar-Pontes M.V."/>
            <person name="Robinson A.J."/>
            <person name="Andreopoulos B."/>
            <person name="LaButti K."/>
            <person name="Kuo A."/>
            <person name="Mondo S."/>
            <person name="Riley R."/>
            <person name="Otillar R."/>
            <person name="Haridas S."/>
            <person name="Lipzen A."/>
            <person name="Grimwood J."/>
            <person name="Schmutz J."/>
            <person name="Clum A."/>
            <person name="Reid I.D."/>
            <person name="Moisan M.C."/>
            <person name="Butler G."/>
            <person name="Nguyen T.T.M."/>
            <person name="Dewar K."/>
            <person name="Conant G."/>
            <person name="Drula E."/>
            <person name="Henrissat B."/>
            <person name="Hansel C."/>
            <person name="Singer S."/>
            <person name="Hutchinson M.I."/>
            <person name="de Vries R.P."/>
            <person name="Natvig D.O."/>
            <person name="Powell A.J."/>
            <person name="Tsang A."/>
            <person name="Grigoriev I.V."/>
        </authorList>
    </citation>
    <scope>NUCLEOTIDE SEQUENCE [LARGE SCALE GENOMIC DNA]</scope>
    <source>
        <strain evidence="1 2">CBS 494.80</strain>
    </source>
</reference>
<proteinExistence type="predicted"/>
<sequence>MVRYESSLANAGSWTNRDVNGIDQNLLTAKRECINLGLAHFFAEQKLPRAEAMGKIPSSMVSAARGVATAQVKTFTDAIKNACDSVKSEFGQRTRALLADMLISDLFLEAVQLSQSARMKWFRGNLSWMPRDEEEDAANPLKSRKVLVMLFAPFKYAVDLRFIIGYAMLNLPPETLEIKRKAIQYTVTNNGNLTRGRIEFFKLPTNRNFKDYKVSVNDITIKHNIAGSRERTPMAENNFEVDIMTR</sequence>
<gene>
    <name evidence="1" type="ORF">VTL71DRAFT_6821</name>
</gene>
<keyword evidence="2" id="KW-1185">Reference proteome</keyword>
<accession>A0ABR4BY67</accession>
<evidence type="ECO:0000313" key="1">
    <source>
        <dbReference type="EMBL" id="KAL2062555.1"/>
    </source>
</evidence>
<dbReference type="Proteomes" id="UP001595075">
    <property type="component" value="Unassembled WGS sequence"/>
</dbReference>
<comment type="caution">
    <text evidence="1">The sequence shown here is derived from an EMBL/GenBank/DDBJ whole genome shotgun (WGS) entry which is preliminary data.</text>
</comment>